<sequence>MSLNEQLSSTSSVSTIDIPINKYKKPGAKPKKIWNHFIEGERSSKGHASAICKYCNIQFSRENPYKMEVHIAFECAKDIQSIPAEIKQEWIQIIATRDKNILDYDELILTTNKHKRSEFININKYTDSQINSDVFKTGIFRELCIFALNHWKKMNQCDKSAKELIIQMKKYKEYKPPT</sequence>
<gene>
    <name evidence="1" type="ORF">SPELUC_LOCUS5938</name>
</gene>
<proteinExistence type="predicted"/>
<evidence type="ECO:0000313" key="2">
    <source>
        <dbReference type="Proteomes" id="UP000789366"/>
    </source>
</evidence>
<reference evidence="1" key="1">
    <citation type="submission" date="2021-06" db="EMBL/GenBank/DDBJ databases">
        <authorList>
            <person name="Kallberg Y."/>
            <person name="Tangrot J."/>
            <person name="Rosling A."/>
        </authorList>
    </citation>
    <scope>NUCLEOTIDE SEQUENCE</scope>
    <source>
        <strain evidence="1">28 12/20/2015</strain>
    </source>
</reference>
<comment type="caution">
    <text evidence="1">The sequence shown here is derived from an EMBL/GenBank/DDBJ whole genome shotgun (WGS) entry which is preliminary data.</text>
</comment>
<feature type="non-terminal residue" evidence="1">
    <location>
        <position position="178"/>
    </location>
</feature>
<name>A0ACA9M4H7_9GLOM</name>
<keyword evidence="2" id="KW-1185">Reference proteome</keyword>
<evidence type="ECO:0000313" key="1">
    <source>
        <dbReference type="EMBL" id="CAG8569601.1"/>
    </source>
</evidence>
<dbReference type="Proteomes" id="UP000789366">
    <property type="component" value="Unassembled WGS sequence"/>
</dbReference>
<organism evidence="1 2">
    <name type="scientific">Cetraspora pellucida</name>
    <dbReference type="NCBI Taxonomy" id="1433469"/>
    <lineage>
        <taxon>Eukaryota</taxon>
        <taxon>Fungi</taxon>
        <taxon>Fungi incertae sedis</taxon>
        <taxon>Mucoromycota</taxon>
        <taxon>Glomeromycotina</taxon>
        <taxon>Glomeromycetes</taxon>
        <taxon>Diversisporales</taxon>
        <taxon>Gigasporaceae</taxon>
        <taxon>Cetraspora</taxon>
    </lineage>
</organism>
<accession>A0ACA9M4H7</accession>
<dbReference type="EMBL" id="CAJVPW010006486">
    <property type="protein sequence ID" value="CAG8569601.1"/>
    <property type="molecule type" value="Genomic_DNA"/>
</dbReference>
<protein>
    <submittedName>
        <fullName evidence="1">9938_t:CDS:1</fullName>
    </submittedName>
</protein>